<dbReference type="Gene3D" id="3.40.50.1820">
    <property type="entry name" value="alpha/beta hydrolase"/>
    <property type="match status" value="1"/>
</dbReference>
<proteinExistence type="predicted"/>
<dbReference type="InterPro" id="IPR029058">
    <property type="entry name" value="AB_hydrolase_fold"/>
</dbReference>
<evidence type="ECO:0000313" key="1">
    <source>
        <dbReference type="EMBL" id="PCS01570.1"/>
    </source>
</evidence>
<name>A0A2A5RQ41_9LACT</name>
<dbReference type="GO" id="GO:0016787">
    <property type="term" value="F:hydrolase activity"/>
    <property type="evidence" value="ECO:0007669"/>
    <property type="project" value="UniProtKB-KW"/>
</dbReference>
<reference evidence="1 2" key="1">
    <citation type="submission" date="2014-12" db="EMBL/GenBank/DDBJ databases">
        <title>Draft genome sequences of 10 type strains of Lactococcus.</title>
        <authorList>
            <person name="Sun Z."/>
            <person name="Zhong Z."/>
            <person name="Liu W."/>
            <person name="Zhang W."/>
            <person name="Zhang H."/>
        </authorList>
    </citation>
    <scope>NUCLEOTIDE SEQUENCE [LARGE SCALE GENOMIC DNA]</scope>
    <source>
        <strain evidence="1 2">JCM 16395</strain>
    </source>
</reference>
<accession>A0A2A5RQ41</accession>
<dbReference type="STRING" id="1291764.GCA_001311235_00086"/>
<dbReference type="AlphaFoldDB" id="A0A2A5RQ41"/>
<dbReference type="EMBL" id="JXJU01000001">
    <property type="protein sequence ID" value="PCS01570.1"/>
    <property type="molecule type" value="Genomic_DNA"/>
</dbReference>
<evidence type="ECO:0000313" key="2">
    <source>
        <dbReference type="Proteomes" id="UP000218181"/>
    </source>
</evidence>
<dbReference type="Proteomes" id="UP000218181">
    <property type="component" value="Unassembled WGS sequence"/>
</dbReference>
<dbReference type="SUPFAM" id="SSF53474">
    <property type="entry name" value="alpha/beta-Hydrolases"/>
    <property type="match status" value="1"/>
</dbReference>
<keyword evidence="2" id="KW-1185">Reference proteome</keyword>
<gene>
    <name evidence="1" type="ORF">RT41_GL000334</name>
</gene>
<protein>
    <submittedName>
        <fullName evidence="1">Alpha/beta hydrolase</fullName>
    </submittedName>
</protein>
<keyword evidence="1" id="KW-0378">Hydrolase</keyword>
<comment type="caution">
    <text evidence="1">The sequence shown here is derived from an EMBL/GenBank/DDBJ whole genome shotgun (WGS) entry which is preliminary data.</text>
</comment>
<sequence length="203" mass="22777">MMTHYIFKEGKANLAPVLLLHGTGGDEHQLVTLAELIAPGHPILSIRGRISEGGMNRYFRLKAPGFRQENFDLVSLAIESDWLAEEIKRLSEKHQLDSHHFIAIGYSNGANMTLNMALNGKFSFSKMIAFHPMQIAKIEQADVVKTDFFLTNDPADPIVPRVWFDALVADIKQAGCQPEIFKSSYGHQLTEDEVNAAKNWLNQ</sequence>
<organism evidence="1 2">
    <name type="scientific">Lactococcus fujiensis JCM 16395</name>
    <dbReference type="NCBI Taxonomy" id="1291764"/>
    <lineage>
        <taxon>Bacteria</taxon>
        <taxon>Bacillati</taxon>
        <taxon>Bacillota</taxon>
        <taxon>Bacilli</taxon>
        <taxon>Lactobacillales</taxon>
        <taxon>Streptococcaceae</taxon>
        <taxon>Lactococcus</taxon>
    </lineage>
</organism>